<sequence>MFSISVGGLVLILKKFFVDKIKYLIITGLSIILITINVSHFTPIHYGPITDEQKFSGKAWINQVTSGIYDYLPKTARIAAQRAANPFIDEIDSDVIYQLTDQKQGSDWSYFKINLNKSAKITLSQLAFPKFVVTDNGQSLNYQIEPEIGRIVINLSAGDHQIFVKFTNTPIRNFSNYVSLVGWILVLLFFTKPLWKKLIYRK</sequence>
<protein>
    <submittedName>
        <fullName evidence="2">Uncharacterized protein</fullName>
    </submittedName>
</protein>
<proteinExistence type="predicted"/>
<feature type="transmembrane region" description="Helical" evidence="1">
    <location>
        <begin position="174"/>
        <end position="195"/>
    </location>
</feature>
<evidence type="ECO:0000256" key="1">
    <source>
        <dbReference type="SAM" id="Phobius"/>
    </source>
</evidence>
<dbReference type="EMBL" id="VSSQ01021271">
    <property type="protein sequence ID" value="MPM66742.1"/>
    <property type="molecule type" value="Genomic_DNA"/>
</dbReference>
<reference evidence="2" key="1">
    <citation type="submission" date="2019-08" db="EMBL/GenBank/DDBJ databases">
        <authorList>
            <person name="Kucharzyk K."/>
            <person name="Murdoch R.W."/>
            <person name="Higgins S."/>
            <person name="Loffler F."/>
        </authorList>
    </citation>
    <scope>NUCLEOTIDE SEQUENCE</scope>
</reference>
<keyword evidence="1" id="KW-1133">Transmembrane helix</keyword>
<keyword evidence="1" id="KW-0472">Membrane</keyword>
<gene>
    <name evidence="2" type="ORF">SDC9_113653</name>
</gene>
<accession>A0A645BNJ4</accession>
<keyword evidence="1" id="KW-0812">Transmembrane</keyword>
<organism evidence="2">
    <name type="scientific">bioreactor metagenome</name>
    <dbReference type="NCBI Taxonomy" id="1076179"/>
    <lineage>
        <taxon>unclassified sequences</taxon>
        <taxon>metagenomes</taxon>
        <taxon>ecological metagenomes</taxon>
    </lineage>
</organism>
<evidence type="ECO:0000313" key="2">
    <source>
        <dbReference type="EMBL" id="MPM66742.1"/>
    </source>
</evidence>
<dbReference type="AlphaFoldDB" id="A0A645BNJ4"/>
<feature type="transmembrane region" description="Helical" evidence="1">
    <location>
        <begin position="21"/>
        <end position="41"/>
    </location>
</feature>
<name>A0A645BNJ4_9ZZZZ</name>
<comment type="caution">
    <text evidence="2">The sequence shown here is derived from an EMBL/GenBank/DDBJ whole genome shotgun (WGS) entry which is preliminary data.</text>
</comment>